<dbReference type="AlphaFoldDB" id="A0AAE0SSF1"/>
<comment type="caution">
    <text evidence="1">The sequence shown here is derived from an EMBL/GenBank/DDBJ whole genome shotgun (WGS) entry which is preliminary data.</text>
</comment>
<evidence type="ECO:0000313" key="2">
    <source>
        <dbReference type="Proteomes" id="UP001195483"/>
    </source>
</evidence>
<proteinExistence type="predicted"/>
<protein>
    <submittedName>
        <fullName evidence="1">Uncharacterized protein</fullName>
    </submittedName>
</protein>
<reference evidence="1" key="3">
    <citation type="submission" date="2023-05" db="EMBL/GenBank/DDBJ databases">
        <authorList>
            <person name="Smith C.H."/>
        </authorList>
    </citation>
    <scope>NUCLEOTIDE SEQUENCE</scope>
    <source>
        <strain evidence="1">CHS0354</strain>
        <tissue evidence="1">Mantle</tissue>
    </source>
</reference>
<name>A0AAE0SSF1_9BIVA</name>
<accession>A0AAE0SSF1</accession>
<evidence type="ECO:0000313" key="1">
    <source>
        <dbReference type="EMBL" id="KAK3596845.1"/>
    </source>
</evidence>
<reference evidence="1" key="2">
    <citation type="journal article" date="2021" name="Genome Biol. Evol.">
        <title>Developing a high-quality reference genome for a parasitic bivalve with doubly uniparental inheritance (Bivalvia: Unionida).</title>
        <authorList>
            <person name="Smith C.H."/>
        </authorList>
    </citation>
    <scope>NUCLEOTIDE SEQUENCE</scope>
    <source>
        <strain evidence="1">CHS0354</strain>
        <tissue evidence="1">Mantle</tissue>
    </source>
</reference>
<organism evidence="1 2">
    <name type="scientific">Potamilus streckersoni</name>
    <dbReference type="NCBI Taxonomy" id="2493646"/>
    <lineage>
        <taxon>Eukaryota</taxon>
        <taxon>Metazoa</taxon>
        <taxon>Spiralia</taxon>
        <taxon>Lophotrochozoa</taxon>
        <taxon>Mollusca</taxon>
        <taxon>Bivalvia</taxon>
        <taxon>Autobranchia</taxon>
        <taxon>Heteroconchia</taxon>
        <taxon>Palaeoheterodonta</taxon>
        <taxon>Unionida</taxon>
        <taxon>Unionoidea</taxon>
        <taxon>Unionidae</taxon>
        <taxon>Ambleminae</taxon>
        <taxon>Lampsilini</taxon>
        <taxon>Potamilus</taxon>
    </lineage>
</organism>
<reference evidence="1" key="1">
    <citation type="journal article" date="2021" name="Genome Biol. Evol.">
        <title>A High-Quality Reference Genome for a Parasitic Bivalve with Doubly Uniparental Inheritance (Bivalvia: Unionida).</title>
        <authorList>
            <person name="Smith C.H."/>
        </authorList>
    </citation>
    <scope>NUCLEOTIDE SEQUENCE</scope>
    <source>
        <strain evidence="1">CHS0354</strain>
    </source>
</reference>
<gene>
    <name evidence="1" type="ORF">CHS0354_039837</name>
</gene>
<sequence>MIRGPDVERTVKNTVQCEDEYKKADVINSIGTADIDQSDDNEADKLSAMNADMSKLQTANISLQYERSPLLLVKRLRRSQRHSSERIMFWGRNGNLVIVRLEINKLLYWQDYEKWSFPCLTNGLFVIWPAAMVYNPFDSTRRFGGNLSC</sequence>
<dbReference type="EMBL" id="JAEAOA010002323">
    <property type="protein sequence ID" value="KAK3596845.1"/>
    <property type="molecule type" value="Genomic_DNA"/>
</dbReference>
<keyword evidence="2" id="KW-1185">Reference proteome</keyword>
<dbReference type="Proteomes" id="UP001195483">
    <property type="component" value="Unassembled WGS sequence"/>
</dbReference>